<dbReference type="EMBL" id="REGW02000012">
    <property type="protein sequence ID" value="KAE8288361.1"/>
    <property type="molecule type" value="Genomic_DNA"/>
</dbReference>
<protein>
    <recommendedName>
        <fullName evidence="3">DUF4371 domain-containing protein</fullName>
    </recommendedName>
</protein>
<comment type="caution">
    <text evidence="1">The sequence shown here is derived from an EMBL/GenBank/DDBJ whole genome shotgun (WGS) entry which is preliminary data.</text>
</comment>
<dbReference type="Proteomes" id="UP000424527">
    <property type="component" value="Unassembled WGS sequence"/>
</dbReference>
<dbReference type="InterPro" id="IPR012337">
    <property type="entry name" value="RNaseH-like_sf"/>
</dbReference>
<evidence type="ECO:0000313" key="1">
    <source>
        <dbReference type="EMBL" id="KAE8288361.1"/>
    </source>
</evidence>
<dbReference type="PANTHER" id="PTHR37162">
    <property type="entry name" value="HAT FAMILY DIMERISATION DOMAINCONTAINING PROTEIN-RELATED"/>
    <property type="match status" value="1"/>
</dbReference>
<proteinExistence type="predicted"/>
<name>A0A6G0IAP5_LARCR</name>
<keyword evidence="2" id="KW-1185">Reference proteome</keyword>
<organism evidence="1 2">
    <name type="scientific">Larimichthys crocea</name>
    <name type="common">Large yellow croaker</name>
    <name type="synonym">Pseudosciaena crocea</name>
    <dbReference type="NCBI Taxonomy" id="215358"/>
    <lineage>
        <taxon>Eukaryota</taxon>
        <taxon>Metazoa</taxon>
        <taxon>Chordata</taxon>
        <taxon>Craniata</taxon>
        <taxon>Vertebrata</taxon>
        <taxon>Euteleostomi</taxon>
        <taxon>Actinopterygii</taxon>
        <taxon>Neopterygii</taxon>
        <taxon>Teleostei</taxon>
        <taxon>Neoteleostei</taxon>
        <taxon>Acanthomorphata</taxon>
        <taxon>Eupercaria</taxon>
        <taxon>Sciaenidae</taxon>
        <taxon>Larimichthys</taxon>
    </lineage>
</organism>
<dbReference type="PANTHER" id="PTHR37162:SF1">
    <property type="entry name" value="BED-TYPE DOMAIN-CONTAINING PROTEIN"/>
    <property type="match status" value="1"/>
</dbReference>
<accession>A0A6G0IAP5</accession>
<gene>
    <name evidence="1" type="ORF">D5F01_LYC12230</name>
</gene>
<evidence type="ECO:0008006" key="3">
    <source>
        <dbReference type="Google" id="ProtNLM"/>
    </source>
</evidence>
<dbReference type="SUPFAM" id="SSF53098">
    <property type="entry name" value="Ribonuclease H-like"/>
    <property type="match status" value="1"/>
</dbReference>
<reference evidence="1 2" key="1">
    <citation type="submission" date="2019-07" db="EMBL/GenBank/DDBJ databases">
        <title>Chromosome genome assembly for large yellow croaker.</title>
        <authorList>
            <person name="Xiao S."/>
        </authorList>
    </citation>
    <scope>NUCLEOTIDE SEQUENCE [LARGE SCALE GENOMIC DNA]</scope>
    <source>
        <strain evidence="1">JMULYC20181020</strain>
        <tissue evidence="1">Muscle</tissue>
    </source>
</reference>
<sequence length="797" mass="89440">MFVKLVTLLEEVKDIQRVRGKMLNTLLKQKVAVPLLEPPEGAVFPLTTIQDVQAMNEKLSDSEFMSGVIAVVGEIGGTSLDDATRRMMAFLMSNELALQFNLFGRHGKNKFRELRLFDVIYGALKRNALTQGITQKDAERALSKWFIGARDRDGNRTARAQRALQKKLEGGVLRQKEESQSSLIPLRAHVGKDMGPTWVLCNSPGPHLKPSQNQLETHMGKHSVKSFAVPVVGSGGGAGTVKDDQKRCELRIATYVACHTINAVQDLSDILQEEMGAFKMHRTKCTAVITSVLAPHFREELKEDVGESPYSLYLDETTDTSVNKLLCICVKYRSQKHNNFVTTYLGLVDLLSADAQGISDAIVSFLSECGLDIKHMVGIATDGASVMARKHHSVFTLLKQKQPSLQLIRCVCHSLDIVANKAMQLLPSNVEYMIRETYNWFAHSAKRQSDYNSVYKTINDGGCPLKFISSSSTRWLVMSDCIERILEQEDALKLHFGLVSSAEHCYAARLFNDMYSDKSNSLYMHFLRPVLMEIKTVQNKYFQLETGDTLGVFRDLDRLYMSTLRRVVKPSILRTNNDSRLRQLDLKSSSLYLSHQDADLGSSFQQQLEASTLAPELKDRISVSCFDFLKEVLVQYQMHLPESMEMLRKLELFCPKLVTSSVNRPGVKDLPAEFFSCSVDALESQWRNIASAGFSSDQAIDAFWLEVETFQDAGGNQCFKDLALGVIGLLTLPISNAHVERAFSQVTLLKDDTRNRMGLRLLSSLMDVRSGLSRNELTSATFKPPRQLLGRFDSSMY</sequence>
<evidence type="ECO:0000313" key="2">
    <source>
        <dbReference type="Proteomes" id="UP000424527"/>
    </source>
</evidence>
<dbReference type="AlphaFoldDB" id="A0A6G0IAP5"/>